<reference evidence="2" key="1">
    <citation type="submission" date="2020-11" db="EMBL/GenBank/DDBJ databases">
        <authorList>
            <consortium name="DOE Joint Genome Institute"/>
            <person name="Ahrendt S."/>
            <person name="Riley R."/>
            <person name="Andreopoulos W."/>
            <person name="Labutti K."/>
            <person name="Pangilinan J."/>
            <person name="Ruiz-Duenas F.J."/>
            <person name="Barrasa J.M."/>
            <person name="Sanchez-Garcia M."/>
            <person name="Camarero S."/>
            <person name="Miyauchi S."/>
            <person name="Serrano A."/>
            <person name="Linde D."/>
            <person name="Babiker R."/>
            <person name="Drula E."/>
            <person name="Ayuso-Fernandez I."/>
            <person name="Pacheco R."/>
            <person name="Padilla G."/>
            <person name="Ferreira P."/>
            <person name="Barriuso J."/>
            <person name="Kellner H."/>
            <person name="Castanera R."/>
            <person name="Alfaro M."/>
            <person name="Ramirez L."/>
            <person name="Pisabarro A.G."/>
            <person name="Kuo A."/>
            <person name="Tritt A."/>
            <person name="Lipzen A."/>
            <person name="He G."/>
            <person name="Yan M."/>
            <person name="Ng V."/>
            <person name="Cullen D."/>
            <person name="Martin F."/>
            <person name="Rosso M.-N."/>
            <person name="Henrissat B."/>
            <person name="Hibbett D."/>
            <person name="Martinez A.T."/>
            <person name="Grigoriev I.V."/>
        </authorList>
    </citation>
    <scope>NUCLEOTIDE SEQUENCE</scope>
    <source>
        <strain evidence="2">MF-IS2</strain>
    </source>
</reference>
<gene>
    <name evidence="2" type="ORF">P691DRAFT_663023</name>
</gene>
<comment type="caution">
    <text evidence="2">The sequence shown here is derived from an EMBL/GenBank/DDBJ whole genome shotgun (WGS) entry which is preliminary data.</text>
</comment>
<accession>A0A9P5XLS6</accession>
<dbReference type="Pfam" id="PF07714">
    <property type="entry name" value="PK_Tyr_Ser-Thr"/>
    <property type="match status" value="1"/>
</dbReference>
<evidence type="ECO:0000313" key="3">
    <source>
        <dbReference type="Proteomes" id="UP000807342"/>
    </source>
</evidence>
<keyword evidence="2" id="KW-0418">Kinase</keyword>
<sequence length="192" mass="21199">GRLPCLVMPYYEDGDLVGYLTRARVNILELMCDAVAGLEYLHNFQPHPVVHGDLKAHNMLLDNGHVQLADFGASKMLDMSLSTSSRMAGTYWWMSPELLVDADPKPTTVSDVWAFGMTVLQASVFTGKNPYSHLKSDPAVIMSVVQGQLPPQPPEIDSTIWALLKRCFSFDPTKRPRVETVSIVLNIVASAP</sequence>
<dbReference type="GO" id="GO:0004674">
    <property type="term" value="F:protein serine/threonine kinase activity"/>
    <property type="evidence" value="ECO:0007669"/>
    <property type="project" value="TreeGrafter"/>
</dbReference>
<dbReference type="SUPFAM" id="SSF56112">
    <property type="entry name" value="Protein kinase-like (PK-like)"/>
    <property type="match status" value="1"/>
</dbReference>
<name>A0A9P5XLS6_9AGAR</name>
<dbReference type="EMBL" id="MU151084">
    <property type="protein sequence ID" value="KAF9451486.1"/>
    <property type="molecule type" value="Genomic_DNA"/>
</dbReference>
<dbReference type="GO" id="GO:0005524">
    <property type="term" value="F:ATP binding"/>
    <property type="evidence" value="ECO:0007669"/>
    <property type="project" value="InterPro"/>
</dbReference>
<evidence type="ECO:0000259" key="1">
    <source>
        <dbReference type="PROSITE" id="PS50011"/>
    </source>
</evidence>
<dbReference type="InterPro" id="IPR011009">
    <property type="entry name" value="Kinase-like_dom_sf"/>
</dbReference>
<protein>
    <submittedName>
        <fullName evidence="2">Kinase-like protein</fullName>
    </submittedName>
</protein>
<dbReference type="OrthoDB" id="346907at2759"/>
<proteinExistence type="predicted"/>
<dbReference type="InterPro" id="IPR051681">
    <property type="entry name" value="Ser/Thr_Kinases-Pseudokinases"/>
</dbReference>
<feature type="non-terminal residue" evidence="2">
    <location>
        <position position="1"/>
    </location>
</feature>
<organism evidence="2 3">
    <name type="scientific">Macrolepiota fuliginosa MF-IS2</name>
    <dbReference type="NCBI Taxonomy" id="1400762"/>
    <lineage>
        <taxon>Eukaryota</taxon>
        <taxon>Fungi</taxon>
        <taxon>Dikarya</taxon>
        <taxon>Basidiomycota</taxon>
        <taxon>Agaricomycotina</taxon>
        <taxon>Agaricomycetes</taxon>
        <taxon>Agaricomycetidae</taxon>
        <taxon>Agaricales</taxon>
        <taxon>Agaricineae</taxon>
        <taxon>Agaricaceae</taxon>
        <taxon>Macrolepiota</taxon>
    </lineage>
</organism>
<feature type="domain" description="Protein kinase" evidence="1">
    <location>
        <begin position="1"/>
        <end position="192"/>
    </location>
</feature>
<keyword evidence="2" id="KW-0808">Transferase</keyword>
<keyword evidence="3" id="KW-1185">Reference proteome</keyword>
<dbReference type="InterPro" id="IPR000719">
    <property type="entry name" value="Prot_kinase_dom"/>
</dbReference>
<dbReference type="Gene3D" id="1.10.510.10">
    <property type="entry name" value="Transferase(Phosphotransferase) domain 1"/>
    <property type="match status" value="1"/>
</dbReference>
<evidence type="ECO:0000313" key="2">
    <source>
        <dbReference type="EMBL" id="KAF9451486.1"/>
    </source>
</evidence>
<dbReference type="AlphaFoldDB" id="A0A9P5XLS6"/>
<dbReference type="PANTHER" id="PTHR44329">
    <property type="entry name" value="SERINE/THREONINE-PROTEIN KINASE TNNI3K-RELATED"/>
    <property type="match status" value="1"/>
</dbReference>
<dbReference type="InterPro" id="IPR008271">
    <property type="entry name" value="Ser/Thr_kinase_AS"/>
</dbReference>
<dbReference type="PROSITE" id="PS00108">
    <property type="entry name" value="PROTEIN_KINASE_ST"/>
    <property type="match status" value="1"/>
</dbReference>
<dbReference type="PROSITE" id="PS50011">
    <property type="entry name" value="PROTEIN_KINASE_DOM"/>
    <property type="match status" value="1"/>
</dbReference>
<dbReference type="SMART" id="SM00220">
    <property type="entry name" value="S_TKc"/>
    <property type="match status" value="1"/>
</dbReference>
<dbReference type="InterPro" id="IPR001245">
    <property type="entry name" value="Ser-Thr/Tyr_kinase_cat_dom"/>
</dbReference>
<dbReference type="Proteomes" id="UP000807342">
    <property type="component" value="Unassembled WGS sequence"/>
</dbReference>